<name>A0A1J5S999_9ZZZZ</name>
<evidence type="ECO:0000256" key="3">
    <source>
        <dbReference type="ARBA" id="ARBA00023002"/>
    </source>
</evidence>
<dbReference type="NCBIfam" id="TIGR01409">
    <property type="entry name" value="TAT_signal_seq"/>
    <property type="match status" value="1"/>
</dbReference>
<evidence type="ECO:0000256" key="5">
    <source>
        <dbReference type="ARBA" id="ARBA00023014"/>
    </source>
</evidence>
<dbReference type="GO" id="GO:0046872">
    <property type="term" value="F:metal ion binding"/>
    <property type="evidence" value="ECO:0007669"/>
    <property type="project" value="UniProtKB-KW"/>
</dbReference>
<dbReference type="GO" id="GO:0051537">
    <property type="term" value="F:2 iron, 2 sulfur cluster binding"/>
    <property type="evidence" value="ECO:0007669"/>
    <property type="project" value="UniProtKB-KW"/>
</dbReference>
<protein>
    <submittedName>
        <fullName evidence="7">Putative xanthine dehydrogenase YagT iron-sulfur-binding subunit</fullName>
    </submittedName>
</protein>
<dbReference type="FunFam" id="3.10.20.30:FF:000020">
    <property type="entry name" value="Xanthine dehydrogenase iron-sulfur subunit"/>
    <property type="match status" value="1"/>
</dbReference>
<keyword evidence="4" id="KW-0408">Iron</keyword>
<feature type="domain" description="2Fe-2S ferredoxin-type" evidence="6">
    <location>
        <begin position="47"/>
        <end position="123"/>
    </location>
</feature>
<keyword evidence="5" id="KW-0411">Iron-sulfur</keyword>
<evidence type="ECO:0000256" key="2">
    <source>
        <dbReference type="ARBA" id="ARBA00022723"/>
    </source>
</evidence>
<keyword evidence="2" id="KW-0479">Metal-binding</keyword>
<dbReference type="SUPFAM" id="SSF54292">
    <property type="entry name" value="2Fe-2S ferredoxin-like"/>
    <property type="match status" value="1"/>
</dbReference>
<dbReference type="InterPro" id="IPR002888">
    <property type="entry name" value="2Fe-2S-bd"/>
</dbReference>
<evidence type="ECO:0000256" key="1">
    <source>
        <dbReference type="ARBA" id="ARBA00022714"/>
    </source>
</evidence>
<dbReference type="FunFam" id="1.10.150.120:FF:000003">
    <property type="entry name" value="Carbon monoxide dehydrogenase, small subunit"/>
    <property type="match status" value="1"/>
</dbReference>
<dbReference type="Pfam" id="PF01799">
    <property type="entry name" value="Fer2_2"/>
    <property type="match status" value="1"/>
</dbReference>
<dbReference type="PROSITE" id="PS00197">
    <property type="entry name" value="2FE2S_FER_1"/>
    <property type="match status" value="1"/>
</dbReference>
<organism evidence="7">
    <name type="scientific">mine drainage metagenome</name>
    <dbReference type="NCBI Taxonomy" id="410659"/>
    <lineage>
        <taxon>unclassified sequences</taxon>
        <taxon>metagenomes</taxon>
        <taxon>ecological metagenomes</taxon>
    </lineage>
</organism>
<dbReference type="Pfam" id="PF00111">
    <property type="entry name" value="Fer2"/>
    <property type="match status" value="1"/>
</dbReference>
<dbReference type="EMBL" id="MLJW01000053">
    <property type="protein sequence ID" value="OIR05089.1"/>
    <property type="molecule type" value="Genomic_DNA"/>
</dbReference>
<dbReference type="AlphaFoldDB" id="A0A1J5S999"/>
<dbReference type="PROSITE" id="PS51085">
    <property type="entry name" value="2FE2S_FER_2"/>
    <property type="match status" value="1"/>
</dbReference>
<dbReference type="InterPro" id="IPR012675">
    <property type="entry name" value="Beta-grasp_dom_sf"/>
</dbReference>
<dbReference type="PANTHER" id="PTHR45331">
    <property type="entry name" value="OXIDOREDUCTASE, IRON-SULPHUR BINDING SUBUNIT-RELATED-RELATED"/>
    <property type="match status" value="1"/>
</dbReference>
<keyword evidence="1" id="KW-0001">2Fe-2S</keyword>
<comment type="caution">
    <text evidence="7">The sequence shown here is derived from an EMBL/GenBank/DDBJ whole genome shotgun (WGS) entry which is preliminary data.</text>
</comment>
<dbReference type="PANTHER" id="PTHR45331:SF2">
    <property type="entry name" value="OXIDOREDUCTASE WITH IRON-SULFUR SUBUNIT"/>
    <property type="match status" value="1"/>
</dbReference>
<evidence type="ECO:0000313" key="7">
    <source>
        <dbReference type="EMBL" id="OIR05089.1"/>
    </source>
</evidence>
<dbReference type="InterPro" id="IPR019546">
    <property type="entry name" value="TAT_signal_bac_arc"/>
</dbReference>
<dbReference type="InterPro" id="IPR036010">
    <property type="entry name" value="2Fe-2S_ferredoxin-like_sf"/>
</dbReference>
<proteinExistence type="predicted"/>
<reference evidence="7" key="1">
    <citation type="submission" date="2016-10" db="EMBL/GenBank/DDBJ databases">
        <title>Sequence of Gallionella enrichment culture.</title>
        <authorList>
            <person name="Poehlein A."/>
            <person name="Muehling M."/>
            <person name="Daniel R."/>
        </authorList>
    </citation>
    <scope>NUCLEOTIDE SEQUENCE</scope>
</reference>
<accession>A0A1J5S999</accession>
<evidence type="ECO:0000259" key="6">
    <source>
        <dbReference type="PROSITE" id="PS51085"/>
    </source>
</evidence>
<dbReference type="GO" id="GO:0016903">
    <property type="term" value="F:oxidoreductase activity, acting on the aldehyde or oxo group of donors"/>
    <property type="evidence" value="ECO:0007669"/>
    <property type="project" value="TreeGrafter"/>
</dbReference>
<dbReference type="InterPro" id="IPR036884">
    <property type="entry name" value="2Fe-2S-bd_dom_sf"/>
</dbReference>
<dbReference type="Gene3D" id="1.10.150.120">
    <property type="entry name" value="[2Fe-2S]-binding domain"/>
    <property type="match status" value="1"/>
</dbReference>
<gene>
    <name evidence="7" type="primary">yagT</name>
    <name evidence="7" type="ORF">GALL_129050</name>
</gene>
<evidence type="ECO:0000256" key="4">
    <source>
        <dbReference type="ARBA" id="ARBA00023004"/>
    </source>
</evidence>
<dbReference type="SUPFAM" id="SSF47741">
    <property type="entry name" value="CO dehydrogenase ISP C-domain like"/>
    <property type="match status" value="1"/>
</dbReference>
<dbReference type="InterPro" id="IPR006058">
    <property type="entry name" value="2Fe2S_fd_BS"/>
</dbReference>
<dbReference type="Gene3D" id="3.10.20.30">
    <property type="match status" value="1"/>
</dbReference>
<sequence>MQTIKVDESRRGFLKKSSAIAALCLTPPIFLKAISFSKIIPMPIAKEKLQLEINGKPYDLEVDARTSLLDLLREQIGLTGTKKGCDMGQCGSCIVHVNGKIVNSCLSLAIDNNGNKITTIEGLAKGDQLHPMQEAFIKHDAMQCGYCTPGQIMSAVACIREGQANTRENIKEFMEGNICRCGSYQNIIDAIVEVKKSGKII</sequence>
<dbReference type="InterPro" id="IPR001041">
    <property type="entry name" value="2Fe-2S_ferredoxin-type"/>
</dbReference>
<dbReference type="InterPro" id="IPR052914">
    <property type="entry name" value="Aldehyde_Oxdr_Iron-Sulfur"/>
</dbReference>
<keyword evidence="3" id="KW-0560">Oxidoreductase</keyword>
<dbReference type="CDD" id="cd00207">
    <property type="entry name" value="fer2"/>
    <property type="match status" value="1"/>
</dbReference>